<evidence type="ECO:0000313" key="6">
    <source>
        <dbReference type="Proteomes" id="UP000441586"/>
    </source>
</evidence>
<feature type="chain" id="PRO_5025526698" evidence="4">
    <location>
        <begin position="28"/>
        <end position="328"/>
    </location>
</feature>
<dbReference type="RefSeq" id="WP_158980587.1">
    <property type="nucleotide sequence ID" value="NZ_WSFO01000011.1"/>
</dbReference>
<dbReference type="GO" id="GO:0030246">
    <property type="term" value="F:carbohydrate binding"/>
    <property type="evidence" value="ECO:0007669"/>
    <property type="project" value="TreeGrafter"/>
</dbReference>
<dbReference type="EMBL" id="WSFO01000011">
    <property type="protein sequence ID" value="KAE9627833.1"/>
    <property type="molecule type" value="Genomic_DNA"/>
</dbReference>
<evidence type="ECO:0000256" key="4">
    <source>
        <dbReference type="SAM" id="SignalP"/>
    </source>
</evidence>
<dbReference type="AlphaFoldDB" id="A0A6A4R7Y7"/>
<dbReference type="GO" id="GO:0055085">
    <property type="term" value="P:transmembrane transport"/>
    <property type="evidence" value="ECO:0007669"/>
    <property type="project" value="InterPro"/>
</dbReference>
<dbReference type="NCBIfam" id="NF037995">
    <property type="entry name" value="TRAP_S1"/>
    <property type="match status" value="1"/>
</dbReference>
<dbReference type="GO" id="GO:0042597">
    <property type="term" value="C:periplasmic space"/>
    <property type="evidence" value="ECO:0007669"/>
    <property type="project" value="UniProtKB-SubCell"/>
</dbReference>
<evidence type="ECO:0000313" key="5">
    <source>
        <dbReference type="EMBL" id="KAE9627833.1"/>
    </source>
</evidence>
<dbReference type="InterPro" id="IPR038404">
    <property type="entry name" value="TRAP_DctP_sf"/>
</dbReference>
<sequence length="328" mass="34927">MKVDFKTLAKGATMVAATLLATTAAQAKDFRLGLITPPPHVWTKAAEAFGAELAEQSGGAHSVTVFPARQLGNEAQMLQQLQTGALDMAFMTVAEVSNRVPNLGAFYAPYLANDITHAAAILRSDTAKGMLDVLPQEAGVVGVGYGSAGMRQILTRGEVKSVEDLKGQKLRITPFDPILDFYNLVGAAPTPMPLPAVYDALANGQVDAIDMDVELINVLKYYEHADTLLISNHMMFPMVGLVSARVYAGLSDDDKAMISDLMAKHVDSTLDAYVAKSPAWTESLNGVGINVMTVDAEFFGPVMGEWEAIWAAKAPSLPDLRAAADAAK</sequence>
<name>A0A6A4R7Y7_9RHOB</name>
<organism evidence="5 6">
    <name type="scientific">Parasedimentitalea maritima</name>
    <dbReference type="NCBI Taxonomy" id="2578117"/>
    <lineage>
        <taxon>Bacteria</taxon>
        <taxon>Pseudomonadati</taxon>
        <taxon>Pseudomonadota</taxon>
        <taxon>Alphaproteobacteria</taxon>
        <taxon>Rhodobacterales</taxon>
        <taxon>Paracoccaceae</taxon>
        <taxon>Parasedimentitalea</taxon>
    </lineage>
</organism>
<protein>
    <submittedName>
        <fullName evidence="5">C4-dicarboxylate ABC transporter substrate-binding protein</fullName>
    </submittedName>
</protein>
<feature type="signal peptide" evidence="4">
    <location>
        <begin position="1"/>
        <end position="27"/>
    </location>
</feature>
<dbReference type="Gene3D" id="3.40.190.170">
    <property type="entry name" value="Bacterial extracellular solute-binding protein, family 7"/>
    <property type="match status" value="1"/>
</dbReference>
<dbReference type="PANTHER" id="PTHR33376:SF2">
    <property type="entry name" value="DICARBOXYLATE-BINDING PERIPLASMIC PROTEIN"/>
    <property type="match status" value="1"/>
</dbReference>
<evidence type="ECO:0000256" key="1">
    <source>
        <dbReference type="ARBA" id="ARBA00004418"/>
    </source>
</evidence>
<gene>
    <name evidence="5" type="ORF">GP644_17175</name>
</gene>
<keyword evidence="3" id="KW-0574">Periplasm</keyword>
<comment type="subcellular location">
    <subcellularLocation>
        <location evidence="1">Periplasm</location>
    </subcellularLocation>
</comment>
<dbReference type="CDD" id="cd13603">
    <property type="entry name" value="PBP2_TRAP_Siap_TeaA_like"/>
    <property type="match status" value="1"/>
</dbReference>
<proteinExistence type="predicted"/>
<dbReference type="Proteomes" id="UP000441586">
    <property type="component" value="Unassembled WGS sequence"/>
</dbReference>
<dbReference type="Pfam" id="PF03480">
    <property type="entry name" value="DctP"/>
    <property type="match status" value="1"/>
</dbReference>
<dbReference type="InterPro" id="IPR018389">
    <property type="entry name" value="DctP_fam"/>
</dbReference>
<keyword evidence="2 4" id="KW-0732">Signal</keyword>
<dbReference type="SUPFAM" id="SSF53850">
    <property type="entry name" value="Periplasmic binding protein-like II"/>
    <property type="match status" value="1"/>
</dbReference>
<evidence type="ECO:0000256" key="2">
    <source>
        <dbReference type="ARBA" id="ARBA00022729"/>
    </source>
</evidence>
<dbReference type="PANTHER" id="PTHR33376">
    <property type="match status" value="1"/>
</dbReference>
<comment type="caution">
    <text evidence="5">The sequence shown here is derived from an EMBL/GenBank/DDBJ whole genome shotgun (WGS) entry which is preliminary data.</text>
</comment>
<accession>A0A6A4R7Y7</accession>
<evidence type="ECO:0000256" key="3">
    <source>
        <dbReference type="ARBA" id="ARBA00022764"/>
    </source>
</evidence>
<reference evidence="5 6" key="1">
    <citation type="submission" date="2019-12" db="EMBL/GenBank/DDBJ databases">
        <authorList>
            <person name="Zhang Y.-J."/>
        </authorList>
    </citation>
    <scope>NUCLEOTIDE SEQUENCE [LARGE SCALE GENOMIC DNA]</scope>
    <source>
        <strain evidence="5 6">H18S-6</strain>
    </source>
</reference>